<dbReference type="Proteomes" id="UP000001504">
    <property type="component" value="Segment"/>
</dbReference>
<keyword evidence="1" id="KW-0472">Membrane</keyword>
<evidence type="ECO:0000313" key="2">
    <source>
        <dbReference type="EMBL" id="ADD81171.1"/>
    </source>
</evidence>
<evidence type="ECO:0000256" key="1">
    <source>
        <dbReference type="SAM" id="Phobius"/>
    </source>
</evidence>
<evidence type="ECO:0000313" key="3">
    <source>
        <dbReference type="Proteomes" id="UP000001504"/>
    </source>
</evidence>
<organism evidence="2 3">
    <name type="scientific">Rhodococcus phage ReqiPine5</name>
    <dbReference type="NCBI Taxonomy" id="691963"/>
    <lineage>
        <taxon>Viruses</taxon>
        <taxon>Duplodnaviria</taxon>
        <taxon>Heunggongvirae</taxon>
        <taxon>Uroviricota</taxon>
        <taxon>Caudoviricetes</taxon>
        <taxon>Caudoviricetes incertae sedis</taxon>
        <taxon>Reqipinevirus</taxon>
        <taxon>Reqipinevirus reqipine5</taxon>
    </lineage>
</organism>
<dbReference type="GeneID" id="18564177"/>
<sequence length="166" mass="18546">MTTKTAVNASRDGLIDLALDSGWTVDRVGRRDELRKTNRPRLTVHFDEDGNLERVEYDDVEVGTSDWIPDDPQERAFQLCRIIVGPGGHVPDPELVKLRHDVAELERGTNTRLETQRGRLDSHYHDITRIGNKLDVFQTRSAWALGVAVVAIIGEVVLAITILVAA</sequence>
<proteinExistence type="predicted"/>
<keyword evidence="1" id="KW-1133">Transmembrane helix</keyword>
<dbReference type="RefSeq" id="YP_009016247.1">
    <property type="nucleotide sequence ID" value="NC_023722.1"/>
</dbReference>
<gene>
    <name evidence="2" type="ORF">ReqiPine5gene66</name>
</gene>
<dbReference type="KEGG" id="vg:18564177"/>
<keyword evidence="1" id="KW-0812">Transmembrane</keyword>
<name>D4P841_9CAUD</name>
<dbReference type="EMBL" id="GU580943">
    <property type="protein sequence ID" value="ADD81171.1"/>
    <property type="molecule type" value="Genomic_DNA"/>
</dbReference>
<accession>D4P841</accession>
<reference evidence="2 3" key="1">
    <citation type="journal article" date="2011" name="Appl. Environ. Microbiol.">
        <title>Genomic and functional analyses of Rhodococcus equi phages ReqiPepy6, ReqiPoco6, ReqiPine5, and ReqiDocB7.</title>
        <authorList>
            <person name="Summer E.J."/>
            <person name="Liu M."/>
            <person name="Gill J.J."/>
            <person name="Grant M."/>
            <person name="Chan-Cortes T.N."/>
            <person name="Ferguson L."/>
            <person name="Janes C."/>
            <person name="Lange K."/>
            <person name="Bertoli M."/>
            <person name="Moore C."/>
            <person name="Orchard R.C."/>
            <person name="Cohen N."/>
            <person name="Young R."/>
        </authorList>
    </citation>
    <scope>NUCLEOTIDE SEQUENCE [LARGE SCALE GENOMIC DNA]</scope>
</reference>
<protein>
    <submittedName>
        <fullName evidence="2">Gp66</fullName>
    </submittedName>
</protein>
<keyword evidence="3" id="KW-1185">Reference proteome</keyword>
<feature type="transmembrane region" description="Helical" evidence="1">
    <location>
        <begin position="142"/>
        <end position="165"/>
    </location>
</feature>